<evidence type="ECO:0000256" key="5">
    <source>
        <dbReference type="ARBA" id="ARBA00022481"/>
    </source>
</evidence>
<comment type="caution">
    <text evidence="12">The sequence shown here is derived from an EMBL/GenBank/DDBJ whole genome shotgun (WGS) entry which is preliminary data.</text>
</comment>
<dbReference type="PANTHER" id="PTHR39583:SF2">
    <property type="entry name" value="TYPE II SECRETION SYSTEM PROTEIN J"/>
    <property type="match status" value="1"/>
</dbReference>
<gene>
    <name evidence="12" type="ORF">Q8P09_08285</name>
</gene>
<evidence type="ECO:0000256" key="4">
    <source>
        <dbReference type="ARBA" id="ARBA00022475"/>
    </source>
</evidence>
<feature type="region of interest" description="Disordered" evidence="10">
    <location>
        <begin position="195"/>
        <end position="216"/>
    </location>
</feature>
<dbReference type="InterPro" id="IPR045584">
    <property type="entry name" value="Pilin-like"/>
</dbReference>
<dbReference type="EMBL" id="JAVAJI010000012">
    <property type="protein sequence ID" value="MDP4545071.1"/>
    <property type="molecule type" value="Genomic_DNA"/>
</dbReference>
<comment type="similarity">
    <text evidence="2">Belongs to the GSP J family.</text>
</comment>
<dbReference type="NCBIfam" id="TIGR02532">
    <property type="entry name" value="IV_pilin_GFxxxE"/>
    <property type="match status" value="1"/>
</dbReference>
<evidence type="ECO:0000256" key="2">
    <source>
        <dbReference type="ARBA" id="ARBA00011084"/>
    </source>
</evidence>
<evidence type="ECO:0000256" key="9">
    <source>
        <dbReference type="ARBA" id="ARBA00023136"/>
    </source>
</evidence>
<dbReference type="Proteomes" id="UP001228171">
    <property type="component" value="Unassembled WGS sequence"/>
</dbReference>
<feature type="region of interest" description="Disordered" evidence="10">
    <location>
        <begin position="256"/>
        <end position="317"/>
    </location>
</feature>
<organism evidence="12 13">
    <name type="scientific">Psychrobacter faecalis</name>
    <dbReference type="NCBI Taxonomy" id="180588"/>
    <lineage>
        <taxon>Bacteria</taxon>
        <taxon>Pseudomonadati</taxon>
        <taxon>Pseudomonadota</taxon>
        <taxon>Gammaproteobacteria</taxon>
        <taxon>Moraxellales</taxon>
        <taxon>Moraxellaceae</taxon>
        <taxon>Psychrobacter</taxon>
    </lineage>
</organism>
<name>A0ABT9HH32_9GAMM</name>
<reference evidence="12 13" key="1">
    <citation type="submission" date="2023-08" db="EMBL/GenBank/DDBJ databases">
        <authorList>
            <person name="Kumar R."/>
        </authorList>
    </citation>
    <scope>NUCLEOTIDE SEQUENCE [LARGE SCALE GENOMIC DNA]</scope>
    <source>
        <strain evidence="12 13">LUR13</strain>
    </source>
</reference>
<evidence type="ECO:0000313" key="13">
    <source>
        <dbReference type="Proteomes" id="UP001228171"/>
    </source>
</evidence>
<evidence type="ECO:0000256" key="1">
    <source>
        <dbReference type="ARBA" id="ARBA00004377"/>
    </source>
</evidence>
<feature type="region of interest" description="Disordered" evidence="10">
    <location>
        <begin position="80"/>
        <end position="114"/>
    </location>
</feature>
<evidence type="ECO:0000313" key="12">
    <source>
        <dbReference type="EMBL" id="MDP4545071.1"/>
    </source>
</evidence>
<evidence type="ECO:0000256" key="3">
    <source>
        <dbReference type="ARBA" id="ARBA00021539"/>
    </source>
</evidence>
<feature type="transmembrane region" description="Helical" evidence="11">
    <location>
        <begin position="12"/>
        <end position="30"/>
    </location>
</feature>
<keyword evidence="7 11" id="KW-0812">Transmembrane</keyword>
<dbReference type="SUPFAM" id="SSF54523">
    <property type="entry name" value="Pili subunits"/>
    <property type="match status" value="2"/>
</dbReference>
<feature type="compositionally biased region" description="Low complexity" evidence="10">
    <location>
        <begin position="265"/>
        <end position="317"/>
    </location>
</feature>
<keyword evidence="9 11" id="KW-0472">Membrane</keyword>
<keyword evidence="4" id="KW-1003">Cell membrane</keyword>
<protein>
    <recommendedName>
        <fullName evidence="3">Type II secretion system protein J</fullName>
    </recommendedName>
</protein>
<sequence length="317" mass="34407">MKSNHGFTLLELMVAMAIFAMLAVAGWQVFDGVNRARERAQFHADNLAVLQYAYLQLQQDMNQMIPYQAVDTQGANSLINNASSNNASTNNAANNNGSNNNASNSNQENAPAPEPFMSLDAERISFVRFADPDPRYQSSASVQHIEYIFADERLIRRQYNSLAGGIDSITLDSVLLEGVTAGRWQAYLPELSAKFPNKDSSSNNSTSNNTVSGQLANSANKTSETILLPKGIALNFTYQDMPITWQWALTPQPIPNVSTNTSHKNTPNNPNGDSNNNNNNNNNNGNSNGGTNNDNVANGNVENNNSGSNNDNAPFGQ</sequence>
<feature type="compositionally biased region" description="Low complexity" evidence="10">
    <location>
        <begin position="200"/>
        <end position="210"/>
    </location>
</feature>
<evidence type="ECO:0000256" key="7">
    <source>
        <dbReference type="ARBA" id="ARBA00022692"/>
    </source>
</evidence>
<evidence type="ECO:0000256" key="10">
    <source>
        <dbReference type="SAM" id="MobiDB-lite"/>
    </source>
</evidence>
<dbReference type="Pfam" id="PF11612">
    <property type="entry name" value="T2SSJ"/>
    <property type="match status" value="1"/>
</dbReference>
<comment type="subcellular location">
    <subcellularLocation>
        <location evidence="1">Cell inner membrane</location>
        <topology evidence="1">Single-pass membrane protein</topology>
    </subcellularLocation>
</comment>
<keyword evidence="5" id="KW-0488">Methylation</keyword>
<proteinExistence type="inferred from homology"/>
<evidence type="ECO:0000256" key="8">
    <source>
        <dbReference type="ARBA" id="ARBA00022989"/>
    </source>
</evidence>
<keyword evidence="8 11" id="KW-1133">Transmembrane helix</keyword>
<evidence type="ECO:0000256" key="6">
    <source>
        <dbReference type="ARBA" id="ARBA00022519"/>
    </source>
</evidence>
<evidence type="ECO:0000256" key="11">
    <source>
        <dbReference type="SAM" id="Phobius"/>
    </source>
</evidence>
<dbReference type="Pfam" id="PF07963">
    <property type="entry name" value="N_methyl"/>
    <property type="match status" value="1"/>
</dbReference>
<keyword evidence="6" id="KW-0997">Cell inner membrane</keyword>
<accession>A0ABT9HH32</accession>
<feature type="compositionally biased region" description="Low complexity" evidence="10">
    <location>
        <begin position="80"/>
        <end position="110"/>
    </location>
</feature>
<dbReference type="InterPro" id="IPR010055">
    <property type="entry name" value="T2SS_protein-GspJ"/>
</dbReference>
<dbReference type="PANTHER" id="PTHR39583">
    <property type="entry name" value="TYPE II SECRETION SYSTEM PROTEIN J-RELATED"/>
    <property type="match status" value="1"/>
</dbReference>
<keyword evidence="13" id="KW-1185">Reference proteome</keyword>
<dbReference type="PROSITE" id="PS00409">
    <property type="entry name" value="PROKAR_NTER_METHYL"/>
    <property type="match status" value="1"/>
</dbReference>
<dbReference type="InterPro" id="IPR051621">
    <property type="entry name" value="T2SS_protein_J"/>
</dbReference>
<dbReference type="InterPro" id="IPR012902">
    <property type="entry name" value="N_methyl_site"/>
</dbReference>
<dbReference type="Gene3D" id="3.10.610.10">
    <property type="entry name" value="GSPII I/J protein-like"/>
    <property type="match status" value="1"/>
</dbReference>
<dbReference type="RefSeq" id="WP_201541359.1">
    <property type="nucleotide sequence ID" value="NZ_CAJGYS010000001.1"/>
</dbReference>